<keyword evidence="4" id="KW-1185">Reference proteome</keyword>
<accession>A0ABQ4D229</accession>
<sequence>MMVGRRGGRRAAAVLAIGVGLVGAIGVGLVVSAGPASAADERIDLRATRTFTPGGAPGSASVSVTRRDRGCITVRTGLGIRLANGMSPDQVRVETLTRGQWRSVIVAGAGNGAVVTERTAPDRSTICDRQTTAGRYRVSFAKGTPGGSVTLTGQVFNGRGELLGSESASARVNGVRATPTRTPSRTKSPTAKPVATVDPETVVPFDDPAKSPVALGVPTPHDSGDSGFLGMSGLVMVGGLVLVGVGAGLIVFLVRQLRADRAGKGAAPDTGRHSATGGRMVNDAQTMFLPPMRPAAGPGPDQPTVILPRVED</sequence>
<dbReference type="Proteomes" id="UP000604117">
    <property type="component" value="Unassembled WGS sequence"/>
</dbReference>
<dbReference type="RefSeq" id="WP_203718454.1">
    <property type="nucleotide sequence ID" value="NZ_BONE01000096.1"/>
</dbReference>
<evidence type="ECO:0000313" key="4">
    <source>
        <dbReference type="Proteomes" id="UP000604117"/>
    </source>
</evidence>
<evidence type="ECO:0000256" key="2">
    <source>
        <dbReference type="SAM" id="Phobius"/>
    </source>
</evidence>
<feature type="region of interest" description="Disordered" evidence="1">
    <location>
        <begin position="261"/>
        <end position="280"/>
    </location>
</feature>
<evidence type="ECO:0000256" key="1">
    <source>
        <dbReference type="SAM" id="MobiDB-lite"/>
    </source>
</evidence>
<gene>
    <name evidence="3" type="ORF">Asi02nite_71140</name>
</gene>
<reference evidence="3 4" key="1">
    <citation type="submission" date="2021-01" db="EMBL/GenBank/DDBJ databases">
        <title>Whole genome shotgun sequence of Asanoa siamensis NBRC 107932.</title>
        <authorList>
            <person name="Komaki H."/>
            <person name="Tamura T."/>
        </authorList>
    </citation>
    <scope>NUCLEOTIDE SEQUENCE [LARGE SCALE GENOMIC DNA]</scope>
    <source>
        <strain evidence="3 4">NBRC 107932</strain>
    </source>
</reference>
<feature type="transmembrane region" description="Helical" evidence="2">
    <location>
        <begin position="228"/>
        <end position="254"/>
    </location>
</feature>
<feature type="region of interest" description="Disordered" evidence="1">
    <location>
        <begin position="167"/>
        <end position="195"/>
    </location>
</feature>
<keyword evidence="2" id="KW-0812">Transmembrane</keyword>
<evidence type="ECO:0000313" key="3">
    <source>
        <dbReference type="EMBL" id="GIF77596.1"/>
    </source>
</evidence>
<feature type="region of interest" description="Disordered" evidence="1">
    <location>
        <begin position="293"/>
        <end position="312"/>
    </location>
</feature>
<feature type="compositionally biased region" description="Low complexity" evidence="1">
    <location>
        <begin position="176"/>
        <end position="191"/>
    </location>
</feature>
<proteinExistence type="predicted"/>
<comment type="caution">
    <text evidence="3">The sequence shown here is derived from an EMBL/GenBank/DDBJ whole genome shotgun (WGS) entry which is preliminary data.</text>
</comment>
<keyword evidence="2" id="KW-0472">Membrane</keyword>
<organism evidence="3 4">
    <name type="scientific">Asanoa siamensis</name>
    <dbReference type="NCBI Taxonomy" id="926357"/>
    <lineage>
        <taxon>Bacteria</taxon>
        <taxon>Bacillati</taxon>
        <taxon>Actinomycetota</taxon>
        <taxon>Actinomycetes</taxon>
        <taxon>Micromonosporales</taxon>
        <taxon>Micromonosporaceae</taxon>
        <taxon>Asanoa</taxon>
    </lineage>
</organism>
<keyword evidence="2" id="KW-1133">Transmembrane helix</keyword>
<protein>
    <submittedName>
        <fullName evidence="3">Uncharacterized protein</fullName>
    </submittedName>
</protein>
<dbReference type="EMBL" id="BONE01000096">
    <property type="protein sequence ID" value="GIF77596.1"/>
    <property type="molecule type" value="Genomic_DNA"/>
</dbReference>
<name>A0ABQ4D229_9ACTN</name>